<accession>A0AA93BLU4</accession>
<protein>
    <recommendedName>
        <fullName evidence="3">ATP-binding protein</fullName>
    </recommendedName>
</protein>
<dbReference type="Pfam" id="PF13589">
    <property type="entry name" value="HATPase_c_3"/>
    <property type="match status" value="1"/>
</dbReference>
<dbReference type="Proteomes" id="UP000284990">
    <property type="component" value="Unassembled WGS sequence"/>
</dbReference>
<dbReference type="AlphaFoldDB" id="A0AA93BLU4"/>
<evidence type="ECO:0008006" key="3">
    <source>
        <dbReference type="Google" id="ProtNLM"/>
    </source>
</evidence>
<gene>
    <name evidence="1" type="ORF">DW916_00020</name>
</gene>
<comment type="caution">
    <text evidence="1">The sequence shown here is derived from an EMBL/GenBank/DDBJ whole genome shotgun (WGS) entry which is preliminary data.</text>
</comment>
<dbReference type="InterPro" id="IPR036890">
    <property type="entry name" value="HATPase_C_sf"/>
</dbReference>
<proteinExistence type="predicted"/>
<sequence length="508" mass="57540">MMENGKYESKPQTVSVAIGTSMYSRFSSLANTPSHVLAEFVDNALQSYRDNKSILESLEQGYKLRVSIHFEMDADGKIISVDVSDNAGGIGKDRFVTAFMPAKKPDNNQGLNEFGMGLKTAASWLGEDWVVKTSAINEPESKTVSFCLNDICAEELDELPVKYEAEDALSHYTQVHIETPTSNMPSKKSIAKICNELSSIYRVSLRNKEFELYVQDTAITFEDYEVLNAPYVHDPDGNPIFWKKEIRVQVGPYKGKGFVGILKDIKQGRNGFAILRRGRVVVGNEDNHRFYPKFMGSQGTFKYKRLFGEIEVEGFNVSFNKNDIPDRENLDALFDMIKEQIHLPDFNMLKQAEDYRVSTTKKDVLKIIRKHKNTPKDKKTPVSISTTYQPAVSEVSNMVSIMSADDKDNSYEESFCVDGKEYTLKIDFCKGGTELFYNDISDEANNNLICKVNMNHPFFENIDPKKSSSSIVLIKSMAIAKFAAYKQEDDSVTGFMRLFNDYIMKVQS</sequence>
<dbReference type="EMBL" id="QSFW01000001">
    <property type="protein sequence ID" value="RHA89405.1"/>
    <property type="molecule type" value="Genomic_DNA"/>
</dbReference>
<dbReference type="SUPFAM" id="SSF55874">
    <property type="entry name" value="ATPase domain of HSP90 chaperone/DNA topoisomerase II/histidine kinase"/>
    <property type="match status" value="1"/>
</dbReference>
<dbReference type="Gene3D" id="3.30.565.10">
    <property type="entry name" value="Histidine kinase-like ATPase, C-terminal domain"/>
    <property type="match status" value="1"/>
</dbReference>
<evidence type="ECO:0000313" key="2">
    <source>
        <dbReference type="Proteomes" id="UP000284990"/>
    </source>
</evidence>
<name>A0AA93BLU4_9BACT</name>
<dbReference type="RefSeq" id="WP_118189755.1">
    <property type="nucleotide sequence ID" value="NZ_QSFW01000001.1"/>
</dbReference>
<evidence type="ECO:0000313" key="1">
    <source>
        <dbReference type="EMBL" id="RHA89405.1"/>
    </source>
</evidence>
<reference evidence="1 2" key="1">
    <citation type="submission" date="2018-08" db="EMBL/GenBank/DDBJ databases">
        <title>A genome reference for cultivated species of the human gut microbiota.</title>
        <authorList>
            <person name="Zou Y."/>
            <person name="Xue W."/>
            <person name="Luo G."/>
        </authorList>
    </citation>
    <scope>NUCLEOTIDE SEQUENCE [LARGE SCALE GENOMIC DNA]</scope>
    <source>
        <strain evidence="1 2">AM42-23AC</strain>
    </source>
</reference>
<organism evidence="1 2">
    <name type="scientific">Segatella copri</name>
    <dbReference type="NCBI Taxonomy" id="165179"/>
    <lineage>
        <taxon>Bacteria</taxon>
        <taxon>Pseudomonadati</taxon>
        <taxon>Bacteroidota</taxon>
        <taxon>Bacteroidia</taxon>
        <taxon>Bacteroidales</taxon>
        <taxon>Prevotellaceae</taxon>
        <taxon>Segatella</taxon>
    </lineage>
</organism>